<keyword evidence="8 9" id="KW-0472">Membrane</keyword>
<feature type="transmembrane region" description="Helical" evidence="9">
    <location>
        <begin position="218"/>
        <end position="242"/>
    </location>
</feature>
<dbReference type="PANTHER" id="PTHR30588">
    <property type="entry name" value="BRANCHED-CHAIN AMINO ACID TRANSPORT SYSTEM 2 CARRIER PROTEIN"/>
    <property type="match status" value="1"/>
</dbReference>
<dbReference type="EMBL" id="CP046522">
    <property type="protein sequence ID" value="QGU95680.1"/>
    <property type="molecule type" value="Genomic_DNA"/>
</dbReference>
<dbReference type="InterPro" id="IPR004685">
    <property type="entry name" value="Brnchd-chn_aa_trnsp_Livcs"/>
</dbReference>
<evidence type="ECO:0000256" key="4">
    <source>
        <dbReference type="ARBA" id="ARBA00022475"/>
    </source>
</evidence>
<evidence type="ECO:0000256" key="7">
    <source>
        <dbReference type="ARBA" id="ARBA00022989"/>
    </source>
</evidence>
<dbReference type="GO" id="GO:0015818">
    <property type="term" value="P:isoleucine transport"/>
    <property type="evidence" value="ECO:0007669"/>
    <property type="project" value="TreeGrafter"/>
</dbReference>
<feature type="transmembrane region" description="Helical" evidence="9">
    <location>
        <begin position="307"/>
        <end position="325"/>
    </location>
</feature>
<feature type="transmembrane region" description="Helical" evidence="9">
    <location>
        <begin position="397"/>
        <end position="422"/>
    </location>
</feature>
<name>A0A6I6ETN7_9CLOT</name>
<evidence type="ECO:0000256" key="6">
    <source>
        <dbReference type="ARBA" id="ARBA00022970"/>
    </source>
</evidence>
<feature type="transmembrane region" description="Helical" evidence="9">
    <location>
        <begin position="74"/>
        <end position="96"/>
    </location>
</feature>
<reference evidence="10 11" key="1">
    <citation type="submission" date="2019-12" db="EMBL/GenBank/DDBJ databases">
        <title>Genome sequenceing of Clostridium bovifaecis.</title>
        <authorList>
            <person name="Yao Y."/>
        </authorList>
    </citation>
    <scope>NUCLEOTIDE SEQUENCE [LARGE SCALE GENOMIC DNA]</scope>
    <source>
        <strain evidence="10 11">BXX</strain>
    </source>
</reference>
<sequence length="441" mass="46945">MKGKIKDYFVIGFALFAMFFGAGNLIFPPTLGRMVGSSYFISILGFLITGVGLPLMGILSCIKSGGDFQSMASKVGRIFALITTSALILAIGPMLAIPRTAATTFELSLQPFFPSISPFIAILLYFIINLVFVLRPSSIIDNIGKFLTPALLVMLSLIIVKGIVSPIGEIVNTNYNNVLSNSLLEGYQTMDAMASVIFASIIISSVKSKGYKTSSEISFATIASSIIAVVGLSFIYGGLLYLGAQTTGLFSGDIPRTKLVSDISKSVLGNFGAIALGISVGLACLTTSIGLTATGAEFFTKLSKGKISYTTNVIIITIASMVIALRGVDIIISLAAPILQILYPVVIILIIVSLFGNFIKNNRIIAITVYTALAVSILSTFNSLMPNVTPLKAILELIPLASLGFAWVIPALIAFLVSYFLFRNKKLSDNTNSDEDLENVS</sequence>
<comment type="similarity">
    <text evidence="2 9">Belongs to the branched chain amino acid transporter family.</text>
</comment>
<dbReference type="GO" id="GO:0005886">
    <property type="term" value="C:plasma membrane"/>
    <property type="evidence" value="ECO:0007669"/>
    <property type="project" value="UniProtKB-SubCell"/>
</dbReference>
<feature type="transmembrane region" description="Helical" evidence="9">
    <location>
        <begin position="39"/>
        <end position="62"/>
    </location>
</feature>
<comment type="function">
    <text evidence="9">Component of the transport system for branched-chain amino acids.</text>
</comment>
<dbReference type="Proteomes" id="UP000422764">
    <property type="component" value="Chromosome"/>
</dbReference>
<dbReference type="Pfam" id="PF05525">
    <property type="entry name" value="Branch_AA_trans"/>
    <property type="match status" value="1"/>
</dbReference>
<evidence type="ECO:0000256" key="3">
    <source>
        <dbReference type="ARBA" id="ARBA00022448"/>
    </source>
</evidence>
<feature type="transmembrane region" description="Helical" evidence="9">
    <location>
        <begin position="271"/>
        <end position="295"/>
    </location>
</feature>
<feature type="transmembrane region" description="Helical" evidence="9">
    <location>
        <begin position="146"/>
        <end position="167"/>
    </location>
</feature>
<evidence type="ECO:0000256" key="9">
    <source>
        <dbReference type="RuleBase" id="RU362122"/>
    </source>
</evidence>
<accession>A0A6I6ETN7</accession>
<evidence type="ECO:0000256" key="2">
    <source>
        <dbReference type="ARBA" id="ARBA00008540"/>
    </source>
</evidence>
<dbReference type="GO" id="GO:0015820">
    <property type="term" value="P:L-leucine transport"/>
    <property type="evidence" value="ECO:0007669"/>
    <property type="project" value="TreeGrafter"/>
</dbReference>
<feature type="transmembrane region" description="Helical" evidence="9">
    <location>
        <begin position="364"/>
        <end position="385"/>
    </location>
</feature>
<evidence type="ECO:0000313" key="11">
    <source>
        <dbReference type="Proteomes" id="UP000422764"/>
    </source>
</evidence>
<feature type="transmembrane region" description="Helical" evidence="9">
    <location>
        <begin position="116"/>
        <end position="134"/>
    </location>
</feature>
<feature type="transmembrane region" description="Helical" evidence="9">
    <location>
        <begin position="187"/>
        <end position="206"/>
    </location>
</feature>
<evidence type="ECO:0000313" key="10">
    <source>
        <dbReference type="EMBL" id="QGU95680.1"/>
    </source>
</evidence>
<gene>
    <name evidence="10" type="primary">brnQ</name>
    <name evidence="10" type="ORF">GOM49_11790</name>
</gene>
<dbReference type="NCBIfam" id="TIGR00796">
    <property type="entry name" value="livcs"/>
    <property type="match status" value="1"/>
</dbReference>
<keyword evidence="7 9" id="KW-1133">Transmembrane helix</keyword>
<dbReference type="PANTHER" id="PTHR30588:SF0">
    <property type="entry name" value="BRANCHED-CHAIN AMINO ACID PERMEASE BRNQ"/>
    <property type="match status" value="1"/>
</dbReference>
<keyword evidence="5 9" id="KW-0812">Transmembrane</keyword>
<keyword evidence="11" id="KW-1185">Reference proteome</keyword>
<dbReference type="GO" id="GO:0005304">
    <property type="term" value="F:L-valine transmembrane transporter activity"/>
    <property type="evidence" value="ECO:0007669"/>
    <property type="project" value="TreeGrafter"/>
</dbReference>
<evidence type="ECO:0000256" key="1">
    <source>
        <dbReference type="ARBA" id="ARBA00004651"/>
    </source>
</evidence>
<proteinExistence type="inferred from homology"/>
<keyword evidence="4" id="KW-1003">Cell membrane</keyword>
<keyword evidence="3 9" id="KW-0813">Transport</keyword>
<keyword evidence="6 9" id="KW-0029">Amino-acid transport</keyword>
<evidence type="ECO:0000256" key="8">
    <source>
        <dbReference type="ARBA" id="ARBA00023136"/>
    </source>
</evidence>
<evidence type="ECO:0000256" key="5">
    <source>
        <dbReference type="ARBA" id="ARBA00022692"/>
    </source>
</evidence>
<comment type="subcellular location">
    <subcellularLocation>
        <location evidence="1 9">Cell membrane</location>
        <topology evidence="1 9">Multi-pass membrane protein</topology>
    </subcellularLocation>
</comment>
<feature type="transmembrane region" description="Helical" evidence="9">
    <location>
        <begin position="7"/>
        <end position="27"/>
    </location>
</feature>
<organism evidence="10 11">
    <name type="scientific">Clostridium bovifaecis</name>
    <dbReference type="NCBI Taxonomy" id="2184719"/>
    <lineage>
        <taxon>Bacteria</taxon>
        <taxon>Bacillati</taxon>
        <taxon>Bacillota</taxon>
        <taxon>Clostridia</taxon>
        <taxon>Eubacteriales</taxon>
        <taxon>Clostridiaceae</taxon>
        <taxon>Clostridium</taxon>
    </lineage>
</organism>
<dbReference type="GO" id="GO:0015188">
    <property type="term" value="F:L-isoleucine transmembrane transporter activity"/>
    <property type="evidence" value="ECO:0007669"/>
    <property type="project" value="TreeGrafter"/>
</dbReference>
<dbReference type="AlphaFoldDB" id="A0A6I6ETN7"/>
<dbReference type="GO" id="GO:0015190">
    <property type="term" value="F:L-leucine transmembrane transporter activity"/>
    <property type="evidence" value="ECO:0007669"/>
    <property type="project" value="TreeGrafter"/>
</dbReference>
<feature type="transmembrane region" description="Helical" evidence="9">
    <location>
        <begin position="331"/>
        <end position="352"/>
    </location>
</feature>
<protein>
    <recommendedName>
        <fullName evidence="9">Branched-chain amino acid transport system carrier protein</fullName>
    </recommendedName>
</protein>